<keyword evidence="3 5" id="KW-1133">Transmembrane helix</keyword>
<dbReference type="RefSeq" id="WP_170226346.1">
    <property type="nucleotide sequence ID" value="NZ_VIVQ01000001.1"/>
</dbReference>
<feature type="transmembrane region" description="Helical" evidence="5">
    <location>
        <begin position="247"/>
        <end position="265"/>
    </location>
</feature>
<keyword evidence="4 5" id="KW-0472">Membrane</keyword>
<keyword evidence="2 5" id="KW-0812">Transmembrane</keyword>
<proteinExistence type="predicted"/>
<evidence type="ECO:0000256" key="4">
    <source>
        <dbReference type="ARBA" id="ARBA00023136"/>
    </source>
</evidence>
<feature type="transmembrane region" description="Helical" evidence="5">
    <location>
        <begin position="354"/>
        <end position="380"/>
    </location>
</feature>
<feature type="transmembrane region" description="Helical" evidence="5">
    <location>
        <begin position="127"/>
        <end position="145"/>
    </location>
</feature>
<feature type="transmembrane region" description="Helical" evidence="5">
    <location>
        <begin position="18"/>
        <end position="36"/>
    </location>
</feature>
<reference evidence="7 8" key="1">
    <citation type="submission" date="2019-06" db="EMBL/GenBank/DDBJ databases">
        <title>Sequencing the genomes of 1000 actinobacteria strains.</title>
        <authorList>
            <person name="Klenk H.-P."/>
        </authorList>
    </citation>
    <scope>NUCLEOTIDE SEQUENCE [LARGE SCALE GENOMIC DNA]</scope>
    <source>
        <strain evidence="7 8">DSM 19560</strain>
    </source>
</reference>
<evidence type="ECO:0000256" key="5">
    <source>
        <dbReference type="SAM" id="Phobius"/>
    </source>
</evidence>
<accession>A0A561E893</accession>
<protein>
    <submittedName>
        <fullName evidence="7">UIT1 family transporter</fullName>
    </submittedName>
</protein>
<dbReference type="PANTHER" id="PTHR10283">
    <property type="entry name" value="SOLUTE CARRIER FAMILY 13 MEMBER"/>
    <property type="match status" value="1"/>
</dbReference>
<dbReference type="Proteomes" id="UP000318297">
    <property type="component" value="Unassembled WGS sequence"/>
</dbReference>
<dbReference type="GO" id="GO:0005886">
    <property type="term" value="C:plasma membrane"/>
    <property type="evidence" value="ECO:0007669"/>
    <property type="project" value="TreeGrafter"/>
</dbReference>
<feature type="transmembrane region" description="Helical" evidence="5">
    <location>
        <begin position="100"/>
        <end position="121"/>
    </location>
</feature>
<feature type="transmembrane region" description="Helical" evidence="5">
    <location>
        <begin position="67"/>
        <end position="88"/>
    </location>
</feature>
<evidence type="ECO:0000256" key="3">
    <source>
        <dbReference type="ARBA" id="ARBA00022989"/>
    </source>
</evidence>
<feature type="transmembrane region" description="Helical" evidence="5">
    <location>
        <begin position="43"/>
        <end position="61"/>
    </location>
</feature>
<feature type="transmembrane region" description="Helical" evidence="5">
    <location>
        <begin position="152"/>
        <end position="176"/>
    </location>
</feature>
<feature type="transmembrane region" description="Helical" evidence="5">
    <location>
        <begin position="436"/>
        <end position="456"/>
    </location>
</feature>
<comment type="subcellular location">
    <subcellularLocation>
        <location evidence="1">Membrane</location>
        <topology evidence="1">Multi-pass membrane protein</topology>
    </subcellularLocation>
</comment>
<dbReference type="InterPro" id="IPR009827">
    <property type="entry name" value="MatC_N"/>
</dbReference>
<dbReference type="EMBL" id="VIVQ01000001">
    <property type="protein sequence ID" value="TWE11835.1"/>
    <property type="molecule type" value="Genomic_DNA"/>
</dbReference>
<evidence type="ECO:0000313" key="8">
    <source>
        <dbReference type="Proteomes" id="UP000318297"/>
    </source>
</evidence>
<feature type="transmembrane region" description="Helical" evidence="5">
    <location>
        <begin position="314"/>
        <end position="334"/>
    </location>
</feature>
<sequence>MIAASIVAADAPTQSGSLAHTLLIALAIVISIGVSYRTKINTGLLAIAFSYLIGVFVLGLTPKDVTAMWPVTIFFTIFAVTLFFSVAIENGTLEKISGLMLFRSRGLAWGLAVVFFLTAAVVAALGAGFYAVMVFLAPAALVICTQVKIEPLLAGVGVIVGAQVGSNFMTSLNGIVFKGLFEKLGYSSSRAFSFSFWIFVAYLVLGLLVITGLTLVYRRRAIRSGAEAQRERIEVVKPEPFDRAQRMTLALIAVFLLLALVPSILHVLFPSVDIFGTWTGNVDPPLVSVLLTVVALLMGAADNRRVIERVPWHILIMISGMGMLIQVGVAGGAINQLAHWLSKDHIPSYLIPVLLALVAAVITAFSSYIGVTAPALFPIVPTIAAIAHLNPTLLFVCTTIGGLSMAVSPYSEGGAMVMSFSPPEKQDAMYRKELTVGLPVMGGAAVVMSLVLTVFFH</sequence>
<comment type="caution">
    <text evidence="7">The sequence shown here is derived from an EMBL/GenBank/DDBJ whole genome shotgun (WGS) entry which is preliminary data.</text>
</comment>
<keyword evidence="8" id="KW-1185">Reference proteome</keyword>
<dbReference type="AlphaFoldDB" id="A0A561E893"/>
<organism evidence="7 8">
    <name type="scientific">Rudaeicoccus suwonensis</name>
    <dbReference type="NCBI Taxonomy" id="657409"/>
    <lineage>
        <taxon>Bacteria</taxon>
        <taxon>Bacillati</taxon>
        <taxon>Actinomycetota</taxon>
        <taxon>Actinomycetes</taxon>
        <taxon>Micrococcales</taxon>
        <taxon>Dermacoccaceae</taxon>
        <taxon>Rudaeicoccus</taxon>
    </lineage>
</organism>
<dbReference type="GO" id="GO:0005315">
    <property type="term" value="F:phosphate transmembrane transporter activity"/>
    <property type="evidence" value="ECO:0007669"/>
    <property type="project" value="TreeGrafter"/>
</dbReference>
<feature type="transmembrane region" description="Helical" evidence="5">
    <location>
        <begin position="196"/>
        <end position="217"/>
    </location>
</feature>
<gene>
    <name evidence="7" type="ORF">BKA23_0623</name>
</gene>
<name>A0A561E893_9MICO</name>
<evidence type="ECO:0000256" key="1">
    <source>
        <dbReference type="ARBA" id="ARBA00004141"/>
    </source>
</evidence>
<feature type="transmembrane region" description="Helical" evidence="5">
    <location>
        <begin position="392"/>
        <end position="411"/>
    </location>
</feature>
<feature type="transmembrane region" description="Helical" evidence="5">
    <location>
        <begin position="285"/>
        <end position="302"/>
    </location>
</feature>
<evidence type="ECO:0000313" key="7">
    <source>
        <dbReference type="EMBL" id="TWE11835.1"/>
    </source>
</evidence>
<dbReference type="PANTHER" id="PTHR10283:SF92">
    <property type="entry name" value="LOW-AFFINITY PHOSPHATE TRANSPORTER PHO91"/>
    <property type="match status" value="1"/>
</dbReference>
<evidence type="ECO:0000256" key="2">
    <source>
        <dbReference type="ARBA" id="ARBA00022692"/>
    </source>
</evidence>
<dbReference type="Pfam" id="PF07158">
    <property type="entry name" value="MatC_N"/>
    <property type="match status" value="1"/>
</dbReference>
<evidence type="ECO:0000259" key="6">
    <source>
        <dbReference type="Pfam" id="PF07158"/>
    </source>
</evidence>
<feature type="domain" description="Dicarboxylate carrier MatC N-terminal" evidence="6">
    <location>
        <begin position="21"/>
        <end position="166"/>
    </location>
</feature>